<dbReference type="EC" id="3.1.1.-" evidence="3"/>
<keyword evidence="3" id="KW-0732">Signal</keyword>
<dbReference type="VEuPathDB" id="FungiDB:ASPGLDRAFT_84363"/>
<dbReference type="Pfam" id="PF00135">
    <property type="entry name" value="COesterase"/>
    <property type="match status" value="1"/>
</dbReference>
<dbReference type="PROSITE" id="PS00941">
    <property type="entry name" value="CARBOXYLESTERASE_B_2"/>
    <property type="match status" value="1"/>
</dbReference>
<evidence type="ECO:0000256" key="3">
    <source>
        <dbReference type="RuleBase" id="RU361235"/>
    </source>
</evidence>
<feature type="domain" description="Carboxylesterase type B" evidence="4">
    <location>
        <begin position="27"/>
        <end position="538"/>
    </location>
</feature>
<feature type="chain" id="PRO_5011811419" description="Carboxylic ester hydrolase" evidence="3">
    <location>
        <begin position="20"/>
        <end position="570"/>
    </location>
</feature>
<dbReference type="STRING" id="1160497.A0A1L9VBM0"/>
<dbReference type="AlphaFoldDB" id="A0A1L9VBM0"/>
<dbReference type="Proteomes" id="UP000184300">
    <property type="component" value="Unassembled WGS sequence"/>
</dbReference>
<sequence length="570" mass="63048">MRFKYLVLQLLSFSTLGQTASIRTRTQPVATINNGTLIGTQNPKHNQDLFLGIPYAQPPLGDLRFNHPQPINQSWSEKQAIAYGPWCHSSPLTLPGFTQTGFEHEESEDCLTINVVRPSGVKDDARLPVLTWIHGGGLREGFGADQRYNMSFLIQESVKMGQPTIGVSFNYRLSGFGFLQGRAVNEDGVANLGLYDQRLALHWIQENILAFGGDPSRVTIQGESSGAVSVGHHFVAYGGRDDGLFHAGIAESGGPLSTSAFISLDQQDLLYNDVLNATNCIDKEDTLQCLRSRPASTLKDAFQGVNYYPVMDGGMVTGFPSVALREGSFVKRPLLIGTNTNEGTAFSVTGSLGVNNSADFRTMITQFSGGNGLTNTTVNALVDQYVHKLSPEEVQADLGTVLQSPSPRYGALYGQVTLYIGDFMFNAARRYTTELWARYGVPAYTYRFDAVSNGVPNKILGATHFQEIPFVFRNFDGVGHQVKPLVSNSTELQQKYQDLSRLMSRMWLSFANTLSPNDHQVPRFNVAWPAYRNESAENIVFRLNDTHLEPDTWRSNAIRSLVSSFHEFKI</sequence>
<reference evidence="6" key="1">
    <citation type="journal article" date="2017" name="Genome Biol.">
        <title>Comparative genomics reveals high biological diversity and specific adaptations in the industrially and medically important fungal genus Aspergillus.</title>
        <authorList>
            <person name="de Vries R.P."/>
            <person name="Riley R."/>
            <person name="Wiebenga A."/>
            <person name="Aguilar-Osorio G."/>
            <person name="Amillis S."/>
            <person name="Uchima C.A."/>
            <person name="Anderluh G."/>
            <person name="Asadollahi M."/>
            <person name="Askin M."/>
            <person name="Barry K."/>
            <person name="Battaglia E."/>
            <person name="Bayram O."/>
            <person name="Benocci T."/>
            <person name="Braus-Stromeyer S.A."/>
            <person name="Caldana C."/>
            <person name="Canovas D."/>
            <person name="Cerqueira G.C."/>
            <person name="Chen F."/>
            <person name="Chen W."/>
            <person name="Choi C."/>
            <person name="Clum A."/>
            <person name="Dos Santos R.A."/>
            <person name="Damasio A.R."/>
            <person name="Diallinas G."/>
            <person name="Emri T."/>
            <person name="Fekete E."/>
            <person name="Flipphi M."/>
            <person name="Freyberg S."/>
            <person name="Gallo A."/>
            <person name="Gournas C."/>
            <person name="Habgood R."/>
            <person name="Hainaut M."/>
            <person name="Harispe M.L."/>
            <person name="Henrissat B."/>
            <person name="Hilden K.S."/>
            <person name="Hope R."/>
            <person name="Hossain A."/>
            <person name="Karabika E."/>
            <person name="Karaffa L."/>
            <person name="Karanyi Z."/>
            <person name="Krasevec N."/>
            <person name="Kuo A."/>
            <person name="Kusch H."/>
            <person name="LaButti K."/>
            <person name="Lagendijk E.L."/>
            <person name="Lapidus A."/>
            <person name="Levasseur A."/>
            <person name="Lindquist E."/>
            <person name="Lipzen A."/>
            <person name="Logrieco A.F."/>
            <person name="MacCabe A."/>
            <person name="Maekelae M.R."/>
            <person name="Malavazi I."/>
            <person name="Melin P."/>
            <person name="Meyer V."/>
            <person name="Mielnichuk N."/>
            <person name="Miskei M."/>
            <person name="Molnar A.P."/>
            <person name="Mule G."/>
            <person name="Ngan C.Y."/>
            <person name="Orejas M."/>
            <person name="Orosz E."/>
            <person name="Ouedraogo J.P."/>
            <person name="Overkamp K.M."/>
            <person name="Park H.-S."/>
            <person name="Perrone G."/>
            <person name="Piumi F."/>
            <person name="Punt P.J."/>
            <person name="Ram A.F."/>
            <person name="Ramon A."/>
            <person name="Rauscher S."/>
            <person name="Record E."/>
            <person name="Riano-Pachon D.M."/>
            <person name="Robert V."/>
            <person name="Roehrig J."/>
            <person name="Ruller R."/>
            <person name="Salamov A."/>
            <person name="Salih N.S."/>
            <person name="Samson R.A."/>
            <person name="Sandor E."/>
            <person name="Sanguinetti M."/>
            <person name="Schuetze T."/>
            <person name="Sepcic K."/>
            <person name="Shelest E."/>
            <person name="Sherlock G."/>
            <person name="Sophianopoulou V."/>
            <person name="Squina F.M."/>
            <person name="Sun H."/>
            <person name="Susca A."/>
            <person name="Todd R.B."/>
            <person name="Tsang A."/>
            <person name="Unkles S.E."/>
            <person name="van de Wiele N."/>
            <person name="van Rossen-Uffink D."/>
            <person name="Oliveira J.V."/>
            <person name="Vesth T.C."/>
            <person name="Visser J."/>
            <person name="Yu J.-H."/>
            <person name="Zhou M."/>
            <person name="Andersen M.R."/>
            <person name="Archer D.B."/>
            <person name="Baker S.E."/>
            <person name="Benoit I."/>
            <person name="Brakhage A.A."/>
            <person name="Braus G.H."/>
            <person name="Fischer R."/>
            <person name="Frisvad J.C."/>
            <person name="Goldman G.H."/>
            <person name="Houbraken J."/>
            <person name="Oakley B."/>
            <person name="Pocsi I."/>
            <person name="Scazzocchio C."/>
            <person name="Seiboth B."/>
            <person name="vanKuyk P.A."/>
            <person name="Wortman J."/>
            <person name="Dyer P.S."/>
            <person name="Grigoriev I.V."/>
        </authorList>
    </citation>
    <scope>NUCLEOTIDE SEQUENCE [LARGE SCALE GENOMIC DNA]</scope>
    <source>
        <strain evidence="6">CBS 516.65</strain>
    </source>
</reference>
<protein>
    <recommendedName>
        <fullName evidence="3">Carboxylic ester hydrolase</fullName>
        <ecNumber evidence="3">3.1.1.-</ecNumber>
    </recommendedName>
</protein>
<evidence type="ECO:0000256" key="1">
    <source>
        <dbReference type="ARBA" id="ARBA00005964"/>
    </source>
</evidence>
<gene>
    <name evidence="5" type="ORF">ASPGLDRAFT_84363</name>
</gene>
<dbReference type="InterPro" id="IPR029058">
    <property type="entry name" value="AB_hydrolase_fold"/>
</dbReference>
<dbReference type="SUPFAM" id="SSF53474">
    <property type="entry name" value="alpha/beta-Hydrolases"/>
    <property type="match status" value="1"/>
</dbReference>
<dbReference type="PANTHER" id="PTHR43918">
    <property type="entry name" value="ACETYLCHOLINESTERASE"/>
    <property type="match status" value="1"/>
</dbReference>
<evidence type="ECO:0000256" key="2">
    <source>
        <dbReference type="ARBA" id="ARBA00022801"/>
    </source>
</evidence>
<name>A0A1L9VBM0_ASPGL</name>
<accession>A0A1L9VBM0</accession>
<dbReference type="InterPro" id="IPR002018">
    <property type="entry name" value="CarbesteraseB"/>
</dbReference>
<dbReference type="OrthoDB" id="408631at2759"/>
<dbReference type="RefSeq" id="XP_022397987.1">
    <property type="nucleotide sequence ID" value="XM_022550267.1"/>
</dbReference>
<dbReference type="PROSITE" id="PS00122">
    <property type="entry name" value="CARBOXYLESTERASE_B_1"/>
    <property type="match status" value="1"/>
</dbReference>
<dbReference type="EMBL" id="KV878906">
    <property type="protein sequence ID" value="OJJ81289.1"/>
    <property type="molecule type" value="Genomic_DNA"/>
</dbReference>
<dbReference type="GeneID" id="34466527"/>
<dbReference type="Gene3D" id="3.40.50.1820">
    <property type="entry name" value="alpha/beta hydrolase"/>
    <property type="match status" value="1"/>
</dbReference>
<keyword evidence="6" id="KW-1185">Reference proteome</keyword>
<dbReference type="InterPro" id="IPR050654">
    <property type="entry name" value="AChE-related_enzymes"/>
</dbReference>
<evidence type="ECO:0000259" key="4">
    <source>
        <dbReference type="Pfam" id="PF00135"/>
    </source>
</evidence>
<dbReference type="InterPro" id="IPR019819">
    <property type="entry name" value="Carboxylesterase_B_CS"/>
</dbReference>
<proteinExistence type="inferred from homology"/>
<comment type="similarity">
    <text evidence="1 3">Belongs to the type-B carboxylesterase/lipase family.</text>
</comment>
<organism evidence="5 6">
    <name type="scientific">Aspergillus glaucus CBS 516.65</name>
    <dbReference type="NCBI Taxonomy" id="1160497"/>
    <lineage>
        <taxon>Eukaryota</taxon>
        <taxon>Fungi</taxon>
        <taxon>Dikarya</taxon>
        <taxon>Ascomycota</taxon>
        <taxon>Pezizomycotina</taxon>
        <taxon>Eurotiomycetes</taxon>
        <taxon>Eurotiomycetidae</taxon>
        <taxon>Eurotiales</taxon>
        <taxon>Aspergillaceae</taxon>
        <taxon>Aspergillus</taxon>
        <taxon>Aspergillus subgen. Aspergillus</taxon>
    </lineage>
</organism>
<dbReference type="PANTHER" id="PTHR43918:SF4">
    <property type="entry name" value="CARBOXYLIC ESTER HYDROLASE"/>
    <property type="match status" value="1"/>
</dbReference>
<evidence type="ECO:0000313" key="6">
    <source>
        <dbReference type="Proteomes" id="UP000184300"/>
    </source>
</evidence>
<dbReference type="GO" id="GO:0052689">
    <property type="term" value="F:carboxylic ester hydrolase activity"/>
    <property type="evidence" value="ECO:0007669"/>
    <property type="project" value="TreeGrafter"/>
</dbReference>
<keyword evidence="2 3" id="KW-0378">Hydrolase</keyword>
<evidence type="ECO:0000313" key="5">
    <source>
        <dbReference type="EMBL" id="OJJ81289.1"/>
    </source>
</evidence>
<feature type="signal peptide" evidence="3">
    <location>
        <begin position="1"/>
        <end position="19"/>
    </location>
</feature>
<dbReference type="InterPro" id="IPR019826">
    <property type="entry name" value="Carboxylesterase_B_AS"/>
</dbReference>